<dbReference type="InterPro" id="IPR001647">
    <property type="entry name" value="HTH_TetR"/>
</dbReference>
<proteinExistence type="predicted"/>
<name>A0A4R1FWI3_9NOCA</name>
<feature type="DNA-binding region" description="H-T-H motif" evidence="2">
    <location>
        <begin position="49"/>
        <end position="68"/>
    </location>
</feature>
<feature type="domain" description="HTH tetR-type" evidence="3">
    <location>
        <begin position="26"/>
        <end position="86"/>
    </location>
</feature>
<dbReference type="STRING" id="1210063.GCA_001612665_03863"/>
<dbReference type="GO" id="GO:0000976">
    <property type="term" value="F:transcription cis-regulatory region binding"/>
    <property type="evidence" value="ECO:0007669"/>
    <property type="project" value="TreeGrafter"/>
</dbReference>
<evidence type="ECO:0000313" key="5">
    <source>
        <dbReference type="Proteomes" id="UP000294856"/>
    </source>
</evidence>
<organism evidence="4 5">
    <name type="scientific">Nocardia alba</name>
    <dbReference type="NCBI Taxonomy" id="225051"/>
    <lineage>
        <taxon>Bacteria</taxon>
        <taxon>Bacillati</taxon>
        <taxon>Actinomycetota</taxon>
        <taxon>Actinomycetes</taxon>
        <taxon>Mycobacteriales</taxon>
        <taxon>Nocardiaceae</taxon>
        <taxon>Nocardia</taxon>
    </lineage>
</organism>
<protein>
    <submittedName>
        <fullName evidence="4">TetR family transcriptional regulator</fullName>
    </submittedName>
</protein>
<dbReference type="PANTHER" id="PTHR30055">
    <property type="entry name" value="HTH-TYPE TRANSCRIPTIONAL REGULATOR RUTR"/>
    <property type="match status" value="1"/>
</dbReference>
<dbReference type="InterPro" id="IPR050109">
    <property type="entry name" value="HTH-type_TetR-like_transc_reg"/>
</dbReference>
<keyword evidence="5" id="KW-1185">Reference proteome</keyword>
<dbReference type="InterPro" id="IPR009057">
    <property type="entry name" value="Homeodomain-like_sf"/>
</dbReference>
<dbReference type="SUPFAM" id="SSF46689">
    <property type="entry name" value="Homeodomain-like"/>
    <property type="match status" value="1"/>
</dbReference>
<dbReference type="Pfam" id="PF00440">
    <property type="entry name" value="TetR_N"/>
    <property type="match status" value="1"/>
</dbReference>
<dbReference type="PROSITE" id="PS01081">
    <property type="entry name" value="HTH_TETR_1"/>
    <property type="match status" value="1"/>
</dbReference>
<dbReference type="Gene3D" id="1.10.357.10">
    <property type="entry name" value="Tetracycline Repressor, domain 2"/>
    <property type="match status" value="1"/>
</dbReference>
<evidence type="ECO:0000313" key="4">
    <source>
        <dbReference type="EMBL" id="TCJ95751.1"/>
    </source>
</evidence>
<dbReference type="GO" id="GO:0003700">
    <property type="term" value="F:DNA-binding transcription factor activity"/>
    <property type="evidence" value="ECO:0007669"/>
    <property type="project" value="TreeGrafter"/>
</dbReference>
<dbReference type="InterPro" id="IPR023772">
    <property type="entry name" value="DNA-bd_HTH_TetR-type_CS"/>
</dbReference>
<evidence type="ECO:0000259" key="3">
    <source>
        <dbReference type="PROSITE" id="PS50977"/>
    </source>
</evidence>
<evidence type="ECO:0000256" key="2">
    <source>
        <dbReference type="PROSITE-ProRule" id="PRU00335"/>
    </source>
</evidence>
<comment type="caution">
    <text evidence="4">The sequence shown here is derived from an EMBL/GenBank/DDBJ whole genome shotgun (WGS) entry which is preliminary data.</text>
</comment>
<dbReference type="EMBL" id="SMFR01000003">
    <property type="protein sequence ID" value="TCJ95751.1"/>
    <property type="molecule type" value="Genomic_DNA"/>
</dbReference>
<evidence type="ECO:0000256" key="1">
    <source>
        <dbReference type="ARBA" id="ARBA00023125"/>
    </source>
</evidence>
<dbReference type="AlphaFoldDB" id="A0A4R1FWI3"/>
<reference evidence="4 5" key="1">
    <citation type="submission" date="2019-03" db="EMBL/GenBank/DDBJ databases">
        <title>Genomic Encyclopedia of Type Strains, Phase IV (KMG-IV): sequencing the most valuable type-strain genomes for metagenomic binning, comparative biology and taxonomic classification.</title>
        <authorList>
            <person name="Goeker M."/>
        </authorList>
    </citation>
    <scope>NUCLEOTIDE SEQUENCE [LARGE SCALE GENOMIC DNA]</scope>
    <source>
        <strain evidence="4 5">DSM 44684</strain>
    </source>
</reference>
<dbReference type="Proteomes" id="UP000294856">
    <property type="component" value="Unassembled WGS sequence"/>
</dbReference>
<dbReference type="PROSITE" id="PS50977">
    <property type="entry name" value="HTH_TETR_2"/>
    <property type="match status" value="1"/>
</dbReference>
<gene>
    <name evidence="4" type="ORF">DFR71_4668</name>
</gene>
<accession>A0A4R1FWI3</accession>
<keyword evidence="1 2" id="KW-0238">DNA-binding</keyword>
<dbReference type="PANTHER" id="PTHR30055:SF153">
    <property type="entry name" value="HTH-TYPE TRANSCRIPTIONAL REPRESSOR RV3405C"/>
    <property type="match status" value="1"/>
</dbReference>
<sequence length="237" mass="26296">MTATEEFLRRMVEPDPAVLAQVLEPDEIATRVLRGAREQFELVGIRRTTMEDVARHCGIARASLYRRFPAKSQLVDAVVLAEVRRYFDGSTRAHESGRTVAEKIVNGTVFNVGFLREHTLLQKLLRTEPETLLPGLTVGAAALLDLATYRGAAQLVELLHGEQTPTPAQQRHLRTVAELHTRLTLSFALTPHTSIDLDTVDAIRIFANTYLIPSITAYDGRPPELDDAPVRPAPDSK</sequence>